<comment type="caution">
    <text evidence="1">The sequence shown here is derived from an EMBL/GenBank/DDBJ whole genome shotgun (WGS) entry which is preliminary data.</text>
</comment>
<gene>
    <name evidence="1" type="ORF">FBZ83_12627</name>
</gene>
<dbReference type="RefSeq" id="WP_145690725.1">
    <property type="nucleotide sequence ID" value="NZ_VITH01000026.1"/>
</dbReference>
<evidence type="ECO:0000313" key="1">
    <source>
        <dbReference type="EMBL" id="TWA73960.1"/>
    </source>
</evidence>
<dbReference type="GO" id="GO:0008237">
    <property type="term" value="F:metallopeptidase activity"/>
    <property type="evidence" value="ECO:0007669"/>
    <property type="project" value="InterPro"/>
</dbReference>
<protein>
    <submittedName>
        <fullName evidence="1">Uncharacterized protein</fullName>
    </submittedName>
</protein>
<dbReference type="EMBL" id="VITH01000026">
    <property type="protein sequence ID" value="TWA73960.1"/>
    <property type="molecule type" value="Genomic_DNA"/>
</dbReference>
<organism evidence="1 2">
    <name type="scientific">Azospirillum brasilense</name>
    <dbReference type="NCBI Taxonomy" id="192"/>
    <lineage>
        <taxon>Bacteria</taxon>
        <taxon>Pseudomonadati</taxon>
        <taxon>Pseudomonadota</taxon>
        <taxon>Alphaproteobacteria</taxon>
        <taxon>Rhodospirillales</taxon>
        <taxon>Azospirillaceae</taxon>
        <taxon>Azospirillum</taxon>
    </lineage>
</organism>
<dbReference type="AlphaFoldDB" id="A0A560BMV4"/>
<reference evidence="1 2" key="1">
    <citation type="submission" date="2019-06" db="EMBL/GenBank/DDBJ databases">
        <title>Genomic Encyclopedia of Type Strains, Phase IV (KMG-V): Genome sequencing to study the core and pangenomes of soil and plant-associated prokaryotes.</title>
        <authorList>
            <person name="Whitman W."/>
        </authorList>
    </citation>
    <scope>NUCLEOTIDE SEQUENCE [LARGE SCALE GENOMIC DNA]</scope>
    <source>
        <strain evidence="1 2">BR 11650</strain>
    </source>
</reference>
<accession>A0A560BMV4</accession>
<evidence type="ECO:0000313" key="2">
    <source>
        <dbReference type="Proteomes" id="UP000318529"/>
    </source>
</evidence>
<proteinExistence type="predicted"/>
<dbReference type="Proteomes" id="UP000318529">
    <property type="component" value="Unassembled WGS sequence"/>
</dbReference>
<name>A0A560BMV4_AZOBR</name>
<dbReference type="Gene3D" id="3.40.390.10">
    <property type="entry name" value="Collagenase (Catalytic Domain)"/>
    <property type="match status" value="1"/>
</dbReference>
<dbReference type="SUPFAM" id="SSF55486">
    <property type="entry name" value="Metalloproteases ('zincins'), catalytic domain"/>
    <property type="match status" value="1"/>
</dbReference>
<sequence length="121" mass="13755">MRLIGPPYGVLAHELGHHVDVLRSTTVDRYRGNFSADLRRQASEPKLTNYCPDDGEWFAEMFRLFVTNPDLLRGLRPRTYAALIERGFCPVFCSDDWRTRLAGAPARTIDINERRTSGVGS</sequence>
<dbReference type="InterPro" id="IPR024079">
    <property type="entry name" value="MetalloPept_cat_dom_sf"/>
</dbReference>